<evidence type="ECO:0000256" key="5">
    <source>
        <dbReference type="ARBA" id="ARBA00022927"/>
    </source>
</evidence>
<proteinExistence type="inferred from homology"/>
<dbReference type="Proteomes" id="UP000775500">
    <property type="component" value="Unassembled WGS sequence"/>
</dbReference>
<dbReference type="InterPro" id="IPR001708">
    <property type="entry name" value="YidC/ALB3/OXA1/COX18"/>
</dbReference>
<evidence type="ECO:0000313" key="14">
    <source>
        <dbReference type="EMBL" id="MBM6831740.1"/>
    </source>
</evidence>
<evidence type="ECO:0000256" key="1">
    <source>
        <dbReference type="ARBA" id="ARBA00004651"/>
    </source>
</evidence>
<evidence type="ECO:0000259" key="12">
    <source>
        <dbReference type="Pfam" id="PF02096"/>
    </source>
</evidence>
<evidence type="ECO:0000313" key="13">
    <source>
        <dbReference type="EMBL" id="MBB5184410.1"/>
    </source>
</evidence>
<feature type="chain" id="PRO_5039084132" evidence="11">
    <location>
        <begin position="27"/>
        <end position="333"/>
    </location>
</feature>
<dbReference type="EMBL" id="JACHHD010000003">
    <property type="protein sequence ID" value="MBB5184410.1"/>
    <property type="molecule type" value="Genomic_DNA"/>
</dbReference>
<keyword evidence="16" id="KW-1185">Reference proteome</keyword>
<evidence type="ECO:0000256" key="8">
    <source>
        <dbReference type="ARBA" id="ARBA00023186"/>
    </source>
</evidence>
<keyword evidence="2" id="KW-0813">Transport</keyword>
<sequence>MANLLKGKMKILFLCLFVLLTCTACSSPRATDGKLKVDQIISSEKVEIRKDLVNVTDIENEDLKEEYAKYDDNDLITIEPMTFGEAFSSGWFTGLIVWPLAQLINIIASFTDAGWGIILTTILIQGVVFLFTKKSQMSSQRMQEIQPEMQRIQNKYAGKTDDHSRLMMAQETQKLYQKYDIHPFGTLLVTLIQLPIMMGVYYAMTRASSVVLGSFMGISLSQTPLYGFQHLEIAYIIIYVLMIICSLVSLKMPQILKKRQDKIDHVKKKEYLDTKNNAMNSMNTTMYFSTGLIAILYISWPIAMAFYWLVSSLTRMCFSVFLHSMIVKQKKAS</sequence>
<evidence type="ECO:0000256" key="10">
    <source>
        <dbReference type="SAM" id="Phobius"/>
    </source>
</evidence>
<dbReference type="GO" id="GO:0005886">
    <property type="term" value="C:plasma membrane"/>
    <property type="evidence" value="ECO:0007669"/>
    <property type="project" value="UniProtKB-SubCell"/>
</dbReference>
<dbReference type="EMBL" id="JACJLU010000007">
    <property type="protein sequence ID" value="MBM6831740.1"/>
    <property type="molecule type" value="Genomic_DNA"/>
</dbReference>
<evidence type="ECO:0000256" key="4">
    <source>
        <dbReference type="ARBA" id="ARBA00022692"/>
    </source>
</evidence>
<dbReference type="RefSeq" id="WP_183374358.1">
    <property type="nucleotide sequence ID" value="NZ_CALVCN010000002.1"/>
</dbReference>
<comment type="similarity">
    <text evidence="9">Belongs to the OXA1/ALB3/YidC family.</text>
</comment>
<keyword evidence="11" id="KW-0732">Signal</keyword>
<dbReference type="InterPro" id="IPR047196">
    <property type="entry name" value="YidC_ALB_C"/>
</dbReference>
<dbReference type="GO" id="GO:0051205">
    <property type="term" value="P:protein insertion into membrane"/>
    <property type="evidence" value="ECO:0007669"/>
    <property type="project" value="TreeGrafter"/>
</dbReference>
<dbReference type="InterPro" id="IPR028055">
    <property type="entry name" value="YidC/Oxa/ALB_C"/>
</dbReference>
<gene>
    <name evidence="14" type="ORF">H5982_06415</name>
    <name evidence="13" type="ORF">HNQ43_000448</name>
</gene>
<reference evidence="13 15" key="1">
    <citation type="submission" date="2020-08" db="EMBL/GenBank/DDBJ databases">
        <title>Genomic Encyclopedia of Type Strains, Phase IV (KMG-IV): sequencing the most valuable type-strain genomes for metagenomic binning, comparative biology and taxonomic classification.</title>
        <authorList>
            <person name="Goeker M."/>
        </authorList>
    </citation>
    <scope>NUCLEOTIDE SEQUENCE [LARGE SCALE GENOMIC DNA]</scope>
    <source>
        <strain evidence="13 15">DSM 26963</strain>
    </source>
</reference>
<evidence type="ECO:0000256" key="7">
    <source>
        <dbReference type="ARBA" id="ARBA00023136"/>
    </source>
</evidence>
<dbReference type="NCBIfam" id="TIGR03592">
    <property type="entry name" value="yidC_oxa1_cterm"/>
    <property type="match status" value="1"/>
</dbReference>
<feature type="domain" description="Membrane insertase YidC/Oxa/ALB C-terminal" evidence="12">
    <location>
        <begin position="114"/>
        <end position="322"/>
    </location>
</feature>
<keyword evidence="7 10" id="KW-0472">Membrane</keyword>
<reference evidence="14" key="2">
    <citation type="submission" date="2020-08" db="EMBL/GenBank/DDBJ databases">
        <authorList>
            <person name="Cejkova D."/>
            <person name="Kubasova T."/>
            <person name="Jahodarova E."/>
            <person name="Rychlik I."/>
        </authorList>
    </citation>
    <scope>NUCLEOTIDE SEQUENCE</scope>
    <source>
        <strain evidence="14">An423</strain>
    </source>
</reference>
<dbReference type="AlphaFoldDB" id="A0A7W8CZD2"/>
<keyword evidence="3" id="KW-1003">Cell membrane</keyword>
<keyword evidence="8" id="KW-0143">Chaperone</keyword>
<name>A0A7W8CZD2_9FIRM</name>
<dbReference type="PANTHER" id="PTHR12428">
    <property type="entry name" value="OXA1"/>
    <property type="match status" value="1"/>
</dbReference>
<feature type="transmembrane region" description="Helical" evidence="10">
    <location>
        <begin position="113"/>
        <end position="132"/>
    </location>
</feature>
<comment type="caution">
    <text evidence="13">The sequence shown here is derived from an EMBL/GenBank/DDBJ whole genome shotgun (WGS) entry which is preliminary data.</text>
</comment>
<evidence type="ECO:0000256" key="6">
    <source>
        <dbReference type="ARBA" id="ARBA00022989"/>
    </source>
</evidence>
<evidence type="ECO:0000256" key="9">
    <source>
        <dbReference type="RuleBase" id="RU003945"/>
    </source>
</evidence>
<evidence type="ECO:0000313" key="15">
    <source>
        <dbReference type="Proteomes" id="UP000521313"/>
    </source>
</evidence>
<dbReference type="Proteomes" id="UP000521313">
    <property type="component" value="Unassembled WGS sequence"/>
</dbReference>
<feature type="transmembrane region" description="Helical" evidence="10">
    <location>
        <begin position="284"/>
        <end position="300"/>
    </location>
</feature>
<organism evidence="13 15">
    <name type="scientific">Faecalicoccus acidiformans</name>
    <dbReference type="NCBI Taxonomy" id="915173"/>
    <lineage>
        <taxon>Bacteria</taxon>
        <taxon>Bacillati</taxon>
        <taxon>Bacillota</taxon>
        <taxon>Erysipelotrichia</taxon>
        <taxon>Erysipelotrichales</taxon>
        <taxon>Erysipelotrichaceae</taxon>
        <taxon>Faecalicoccus</taxon>
    </lineage>
</organism>
<feature type="transmembrane region" description="Helical" evidence="10">
    <location>
        <begin position="184"/>
        <end position="204"/>
    </location>
</feature>
<dbReference type="CDD" id="cd20070">
    <property type="entry name" value="5TM_YidC_Alb3"/>
    <property type="match status" value="1"/>
</dbReference>
<dbReference type="GO" id="GO:0032977">
    <property type="term" value="F:membrane insertase activity"/>
    <property type="evidence" value="ECO:0007669"/>
    <property type="project" value="InterPro"/>
</dbReference>
<keyword evidence="6 10" id="KW-1133">Transmembrane helix</keyword>
<evidence type="ECO:0000313" key="16">
    <source>
        <dbReference type="Proteomes" id="UP000775500"/>
    </source>
</evidence>
<comment type="subcellular location">
    <subcellularLocation>
        <location evidence="1">Cell membrane</location>
        <topology evidence="1">Multi-pass membrane protein</topology>
    </subcellularLocation>
    <subcellularLocation>
        <location evidence="9">Membrane</location>
        <topology evidence="9">Multi-pass membrane protein</topology>
    </subcellularLocation>
</comment>
<protein>
    <submittedName>
        <fullName evidence="13">YidC/Oxa1 family membrane protein insertase</fullName>
    </submittedName>
</protein>
<dbReference type="PANTHER" id="PTHR12428:SF65">
    <property type="entry name" value="CYTOCHROME C OXIDASE ASSEMBLY PROTEIN COX18, MITOCHONDRIAL"/>
    <property type="match status" value="1"/>
</dbReference>
<dbReference type="Pfam" id="PF02096">
    <property type="entry name" value="60KD_IMP"/>
    <property type="match status" value="1"/>
</dbReference>
<evidence type="ECO:0000256" key="2">
    <source>
        <dbReference type="ARBA" id="ARBA00022448"/>
    </source>
</evidence>
<reference evidence="14 16" key="3">
    <citation type="journal article" date="2021" name="Sci. Rep.">
        <title>The distribution of antibiotic resistance genes in chicken gut microbiota commensals.</title>
        <authorList>
            <person name="Juricova H."/>
            <person name="Matiasovicova J."/>
            <person name="Kubasova T."/>
            <person name="Cejkova D."/>
            <person name="Rychlik I."/>
        </authorList>
    </citation>
    <scope>NUCLEOTIDE SEQUENCE [LARGE SCALE GENOMIC DNA]</scope>
    <source>
        <strain evidence="14 16">An423</strain>
    </source>
</reference>
<evidence type="ECO:0000256" key="11">
    <source>
        <dbReference type="SAM" id="SignalP"/>
    </source>
</evidence>
<dbReference type="GO" id="GO:0015031">
    <property type="term" value="P:protein transport"/>
    <property type="evidence" value="ECO:0007669"/>
    <property type="project" value="UniProtKB-KW"/>
</dbReference>
<feature type="signal peptide" evidence="11">
    <location>
        <begin position="1"/>
        <end position="26"/>
    </location>
</feature>
<accession>A0A7W8CZD2</accession>
<evidence type="ECO:0000256" key="3">
    <source>
        <dbReference type="ARBA" id="ARBA00022475"/>
    </source>
</evidence>
<keyword evidence="5" id="KW-0653">Protein transport</keyword>
<feature type="transmembrane region" description="Helical" evidence="10">
    <location>
        <begin position="233"/>
        <end position="250"/>
    </location>
</feature>
<keyword evidence="4 9" id="KW-0812">Transmembrane</keyword>